<organism evidence="2 3">
    <name type="scientific">Sporolactobacillus shoreae</name>
    <dbReference type="NCBI Taxonomy" id="1465501"/>
    <lineage>
        <taxon>Bacteria</taxon>
        <taxon>Bacillati</taxon>
        <taxon>Bacillota</taxon>
        <taxon>Bacilli</taxon>
        <taxon>Bacillales</taxon>
        <taxon>Sporolactobacillaceae</taxon>
        <taxon>Sporolactobacillus</taxon>
    </lineage>
</organism>
<protein>
    <submittedName>
        <fullName evidence="2">UDP-N-acetylglucosamine 2-epimerase (Hydrolyzing)</fullName>
        <ecNumber evidence="2">3.2.1.183</ecNumber>
    </submittedName>
</protein>
<dbReference type="PANTHER" id="PTHR43174">
    <property type="entry name" value="UDP-N-ACETYLGLUCOSAMINE 2-EPIMERASE"/>
    <property type="match status" value="1"/>
</dbReference>
<gene>
    <name evidence="2" type="primary">neuC</name>
    <name evidence="2" type="ORF">E4665_12345</name>
</gene>
<comment type="caution">
    <text evidence="2">The sequence shown here is derived from an EMBL/GenBank/DDBJ whole genome shotgun (WGS) entry which is preliminary data.</text>
</comment>
<keyword evidence="2" id="KW-0326">Glycosidase</keyword>
<evidence type="ECO:0000259" key="1">
    <source>
        <dbReference type="Pfam" id="PF02350"/>
    </source>
</evidence>
<dbReference type="NCBIfam" id="TIGR03568">
    <property type="entry name" value="NeuC_NnaA"/>
    <property type="match status" value="1"/>
</dbReference>
<keyword evidence="2" id="KW-0378">Hydrolase</keyword>
<accession>A0A4Z0GKG9</accession>
<dbReference type="Proteomes" id="UP000298347">
    <property type="component" value="Unassembled WGS sequence"/>
</dbReference>
<dbReference type="EMBL" id="SRJD01000014">
    <property type="protein sequence ID" value="TGA97409.1"/>
    <property type="molecule type" value="Genomic_DNA"/>
</dbReference>
<dbReference type="Pfam" id="PF02350">
    <property type="entry name" value="Epimerase_2"/>
    <property type="match status" value="1"/>
</dbReference>
<feature type="domain" description="UDP-N-acetylglucosamine 2-epimerase" evidence="1">
    <location>
        <begin position="23"/>
        <end position="368"/>
    </location>
</feature>
<dbReference type="CDD" id="cd03786">
    <property type="entry name" value="GTB_UDP-GlcNAc_2-Epimerase"/>
    <property type="match status" value="1"/>
</dbReference>
<dbReference type="RefSeq" id="WP_135349097.1">
    <property type="nucleotide sequence ID" value="NZ_SRJD01000014.1"/>
</dbReference>
<name>A0A4Z0GKG9_9BACL</name>
<dbReference type="GO" id="GO:0004553">
    <property type="term" value="F:hydrolase activity, hydrolyzing O-glycosyl compounds"/>
    <property type="evidence" value="ECO:0007669"/>
    <property type="project" value="InterPro"/>
</dbReference>
<dbReference type="GO" id="GO:0006047">
    <property type="term" value="P:UDP-N-acetylglucosamine metabolic process"/>
    <property type="evidence" value="ECO:0007669"/>
    <property type="project" value="InterPro"/>
</dbReference>
<dbReference type="OrthoDB" id="9803238at2"/>
<proteinExistence type="predicted"/>
<dbReference type="InterPro" id="IPR029767">
    <property type="entry name" value="WecB-like"/>
</dbReference>
<evidence type="ECO:0000313" key="2">
    <source>
        <dbReference type="EMBL" id="TGA97409.1"/>
    </source>
</evidence>
<dbReference type="AlphaFoldDB" id="A0A4Z0GKG9"/>
<dbReference type="Gene3D" id="3.40.50.2000">
    <property type="entry name" value="Glycogen Phosphorylase B"/>
    <property type="match status" value="2"/>
</dbReference>
<dbReference type="InterPro" id="IPR020004">
    <property type="entry name" value="UDP-GlcNAc_Epase"/>
</dbReference>
<dbReference type="InterPro" id="IPR003331">
    <property type="entry name" value="UDP_GlcNAc_Epimerase_2_dom"/>
</dbReference>
<dbReference type="SUPFAM" id="SSF53756">
    <property type="entry name" value="UDP-Glycosyltransferase/glycogen phosphorylase"/>
    <property type="match status" value="1"/>
</dbReference>
<keyword evidence="3" id="KW-1185">Reference proteome</keyword>
<reference evidence="2 3" key="1">
    <citation type="journal article" date="2015" name="Int. J. Syst. Evol. Microbiol.">
        <title>Sporolactobacillus shoreae sp. nov. and Sporolactobacillus spathodeae sp. nov., two spore-forming lactic acid bacteria isolated from tree barks in Thailand.</title>
        <authorList>
            <person name="Thamacharoensuk T."/>
            <person name="Kitahara M."/>
            <person name="Ohkuma M."/>
            <person name="Thongchul N."/>
            <person name="Tanasupawat S."/>
        </authorList>
    </citation>
    <scope>NUCLEOTIDE SEQUENCE [LARGE SCALE GENOMIC DNA]</scope>
    <source>
        <strain evidence="2 3">BK92</strain>
    </source>
</reference>
<evidence type="ECO:0000313" key="3">
    <source>
        <dbReference type="Proteomes" id="UP000298347"/>
    </source>
</evidence>
<dbReference type="PANTHER" id="PTHR43174:SF3">
    <property type="entry name" value="UDP-N-ACETYLGLUCOSAMINE 2-EPIMERASE"/>
    <property type="match status" value="1"/>
</dbReference>
<dbReference type="EC" id="3.2.1.183" evidence="2"/>
<sequence>MRKILVVTGTRAEYGLLYWTMKRISEDGELKLQLIVTGNHLVPEYGYTVETIKKDGFVIDEEIDMLVNSPQKSSIPKSMGLELIQMAQSFDRLKPDLLLILGDRYETFVAATCAMMMNVPIAHMNGGESTEGAVDEQIRHAITKMAHIHFPGSEYYKNVILKLGEESWRVHNVGEAGIENIKKVKLLTKQNLEKELGIHFNKPIFLITYHPVTLEAESTEVQIVNLLTAIKQFDAEYVITYPNADFGNEIIINKIKQFAGENKNTHVYKNLGQKRYLSMMKYSSVVIGNSSSGIIESPVFKTPCVNIGNRQKGRIKNINIIDTGYAEEEIYKGIYQAIYDGNYRRNLENLVNVYGDGTTSNKIIHILKGITIDKTLLLKKLSF</sequence>